<evidence type="ECO:0000256" key="1">
    <source>
        <dbReference type="SAM" id="MobiDB-lite"/>
    </source>
</evidence>
<evidence type="ECO:0000313" key="2">
    <source>
        <dbReference type="EMBL" id="TCM73229.1"/>
    </source>
</evidence>
<gene>
    <name evidence="2" type="ORF">EV216_1601</name>
</gene>
<sequence length="136" mass="14057">MTDLNTMTKDALNALLAAPLTASQLKKKSKADLIAMFDAMPAADVLDADLRDARADDTPPTEPTLGEVVQNLASITRPASIHSASSAKASRSESAITPISASRRASSGQCCAARSYRNAGGSKLDKPGALVHGSFS</sequence>
<dbReference type="EMBL" id="SLVM01000060">
    <property type="protein sequence ID" value="TCM73229.1"/>
    <property type="molecule type" value="Genomic_DNA"/>
</dbReference>
<feature type="region of interest" description="Disordered" evidence="1">
    <location>
        <begin position="80"/>
        <end position="109"/>
    </location>
</feature>
<organism evidence="2 3">
    <name type="scientific">Rhodovulum steppense</name>
    <dbReference type="NCBI Taxonomy" id="540251"/>
    <lineage>
        <taxon>Bacteria</taxon>
        <taxon>Pseudomonadati</taxon>
        <taxon>Pseudomonadota</taxon>
        <taxon>Alphaproteobacteria</taxon>
        <taxon>Rhodobacterales</taxon>
        <taxon>Paracoccaceae</taxon>
        <taxon>Rhodovulum</taxon>
    </lineage>
</organism>
<dbReference type="AlphaFoldDB" id="A0A4R1YBC8"/>
<comment type="caution">
    <text evidence="2">The sequence shown here is derived from an EMBL/GenBank/DDBJ whole genome shotgun (WGS) entry which is preliminary data.</text>
</comment>
<evidence type="ECO:0000313" key="3">
    <source>
        <dbReference type="Proteomes" id="UP000295277"/>
    </source>
</evidence>
<protein>
    <submittedName>
        <fullName evidence="2">Uncharacterized protein</fullName>
    </submittedName>
</protein>
<feature type="compositionally biased region" description="Low complexity" evidence="1">
    <location>
        <begin position="80"/>
        <end position="95"/>
    </location>
</feature>
<keyword evidence="3" id="KW-1185">Reference proteome</keyword>
<reference evidence="2 3" key="1">
    <citation type="submission" date="2019-03" db="EMBL/GenBank/DDBJ databases">
        <title>Genomic Encyclopedia of Type Strains, Phase IV (KMG-IV): sequencing the most valuable type-strain genomes for metagenomic binning, comparative biology and taxonomic classification.</title>
        <authorList>
            <person name="Goeker M."/>
        </authorList>
    </citation>
    <scope>NUCLEOTIDE SEQUENCE [LARGE SCALE GENOMIC DNA]</scope>
    <source>
        <strain evidence="2 3">DSM 21153</strain>
    </source>
</reference>
<accession>A0A4R1YBC8</accession>
<feature type="compositionally biased region" description="Polar residues" evidence="1">
    <location>
        <begin position="97"/>
        <end position="109"/>
    </location>
</feature>
<name>A0A4R1YBC8_9RHOB</name>
<dbReference type="RefSeq" id="WP_132697255.1">
    <property type="nucleotide sequence ID" value="NZ_SLVM01000060.1"/>
</dbReference>
<dbReference type="Proteomes" id="UP000295277">
    <property type="component" value="Unassembled WGS sequence"/>
</dbReference>
<proteinExistence type="predicted"/>